<dbReference type="GO" id="GO:0016872">
    <property type="term" value="F:intramolecular lyase activity"/>
    <property type="evidence" value="ECO:0007669"/>
    <property type="project" value="InterPro"/>
</dbReference>
<feature type="domain" description="Chalcone isomerase" evidence="2">
    <location>
        <begin position="135"/>
        <end position="331"/>
    </location>
</feature>
<keyword evidence="3" id="KW-0413">Isomerase</keyword>
<dbReference type="Gene3D" id="1.10.890.20">
    <property type="match status" value="1"/>
</dbReference>
<dbReference type="Proteomes" id="UP000268093">
    <property type="component" value="Unassembled WGS sequence"/>
</dbReference>
<keyword evidence="1" id="KW-0472">Membrane</keyword>
<evidence type="ECO:0000256" key="1">
    <source>
        <dbReference type="SAM" id="Phobius"/>
    </source>
</evidence>
<name>A0A433D0P4_9FUNG</name>
<dbReference type="InterPro" id="IPR036298">
    <property type="entry name" value="Chalcone_isomerase_sf"/>
</dbReference>
<dbReference type="InterPro" id="IPR016088">
    <property type="entry name" value="Chalcone_isomerase_3-sand"/>
</dbReference>
<evidence type="ECO:0000259" key="2">
    <source>
        <dbReference type="Pfam" id="PF16035"/>
    </source>
</evidence>
<comment type="caution">
    <text evidence="3">The sequence shown here is derived from an EMBL/GenBank/DDBJ whole genome shotgun (WGS) entry which is preliminary data.</text>
</comment>
<keyword evidence="4" id="KW-1185">Reference proteome</keyword>
<dbReference type="Pfam" id="PF16035">
    <property type="entry name" value="Chalcone_2"/>
    <property type="match status" value="1"/>
</dbReference>
<dbReference type="PANTHER" id="PTHR47284">
    <property type="entry name" value="FATTY-ACID-BINDING PROTEIN 2"/>
    <property type="match status" value="1"/>
</dbReference>
<keyword evidence="1" id="KW-0812">Transmembrane</keyword>
<protein>
    <submittedName>
        <fullName evidence="3">Chalcone-flavanone isomerase-domain-containing protein</fullName>
    </submittedName>
</protein>
<dbReference type="SUPFAM" id="SSF54626">
    <property type="entry name" value="Chalcone isomerase"/>
    <property type="match status" value="1"/>
</dbReference>
<dbReference type="EMBL" id="RBNI01009004">
    <property type="protein sequence ID" value="RUP44391.1"/>
    <property type="molecule type" value="Genomic_DNA"/>
</dbReference>
<dbReference type="InterPro" id="IPR016089">
    <property type="entry name" value="Chalcone_isomerase_bundle_sf"/>
</dbReference>
<sequence>MFTSTRLFSRFCRPLSVIRTASRPFKIYCMIAFASLVVMLLTSRAPPPKLFKSRWASASSYVIAATATTTAAFLISSAQHPKVVYADAPPPERTIGTIASISCLNVSFAPELIRISIEPETNMNFPTFIVHNGTTKTLVGIGVRRVSFLKIGVYLIGLYISESDVKTLKNVKGWKAAFITEETLAEELLLQPIDITIRIGIIKQGFSIDLNFMLTFSLAAEPIRSTNGAHLRDGFTRSLLQRMHDQSKDLSEDDEREIIVAIQDFKSRFPHSVVKPGSALLFTKLSNGSFNMEFDGENLGVIESNWLATNFFMAYLSSKKPISQPAKESFASGFEALLKKL</sequence>
<evidence type="ECO:0000313" key="3">
    <source>
        <dbReference type="EMBL" id="RUP44391.1"/>
    </source>
</evidence>
<organism evidence="3 4">
    <name type="scientific">Jimgerdemannia flammicorona</name>
    <dbReference type="NCBI Taxonomy" id="994334"/>
    <lineage>
        <taxon>Eukaryota</taxon>
        <taxon>Fungi</taxon>
        <taxon>Fungi incertae sedis</taxon>
        <taxon>Mucoromycota</taxon>
        <taxon>Mucoromycotina</taxon>
        <taxon>Endogonomycetes</taxon>
        <taxon>Endogonales</taxon>
        <taxon>Endogonaceae</taxon>
        <taxon>Jimgerdemannia</taxon>
    </lineage>
</organism>
<feature type="transmembrane region" description="Helical" evidence="1">
    <location>
        <begin position="25"/>
        <end position="43"/>
    </location>
</feature>
<keyword evidence="1" id="KW-1133">Transmembrane helix</keyword>
<dbReference type="OrthoDB" id="18193at2759"/>
<dbReference type="InterPro" id="IPR016087">
    <property type="entry name" value="Chalcone_isomerase"/>
</dbReference>
<dbReference type="Gene3D" id="3.50.70.10">
    <property type="match status" value="1"/>
</dbReference>
<accession>A0A433D0P4</accession>
<dbReference type="AlphaFoldDB" id="A0A433D0P4"/>
<proteinExistence type="predicted"/>
<dbReference type="PANTHER" id="PTHR47284:SF3">
    <property type="entry name" value="FATTY-ACID-BINDING PROTEIN 2"/>
    <property type="match status" value="1"/>
</dbReference>
<reference evidence="3 4" key="1">
    <citation type="journal article" date="2018" name="New Phytol.">
        <title>Phylogenomics of Endogonaceae and evolution of mycorrhizas within Mucoromycota.</title>
        <authorList>
            <person name="Chang Y."/>
            <person name="Desiro A."/>
            <person name="Na H."/>
            <person name="Sandor L."/>
            <person name="Lipzen A."/>
            <person name="Clum A."/>
            <person name="Barry K."/>
            <person name="Grigoriev I.V."/>
            <person name="Martin F.M."/>
            <person name="Stajich J.E."/>
            <person name="Smith M.E."/>
            <person name="Bonito G."/>
            <person name="Spatafora J.W."/>
        </authorList>
    </citation>
    <scope>NUCLEOTIDE SEQUENCE [LARGE SCALE GENOMIC DNA]</scope>
    <source>
        <strain evidence="3 4">GMNB39</strain>
    </source>
</reference>
<evidence type="ECO:0000313" key="4">
    <source>
        <dbReference type="Proteomes" id="UP000268093"/>
    </source>
</evidence>
<gene>
    <name evidence="3" type="ORF">BC936DRAFT_149539</name>
</gene>